<gene>
    <name evidence="5" type="ORF">Din_026736</name>
</gene>
<proteinExistence type="predicted"/>
<dbReference type="InterPro" id="IPR050425">
    <property type="entry name" value="NAD(P)_dehydrat-like"/>
</dbReference>
<dbReference type="EMBL" id="GHES01026736">
    <property type="protein sequence ID" value="MPA57295.1"/>
    <property type="molecule type" value="Transcribed_RNA"/>
</dbReference>
<dbReference type="GO" id="GO:0016616">
    <property type="term" value="F:oxidoreductase activity, acting on the CH-OH group of donors, NAD or NADP as acceptor"/>
    <property type="evidence" value="ECO:0007669"/>
    <property type="project" value="TreeGrafter"/>
</dbReference>
<feature type="signal peptide" evidence="3">
    <location>
        <begin position="1"/>
        <end position="21"/>
    </location>
</feature>
<dbReference type="InterPro" id="IPR036291">
    <property type="entry name" value="NAD(P)-bd_dom_sf"/>
</dbReference>
<dbReference type="Pfam" id="PF01370">
    <property type="entry name" value="Epimerase"/>
    <property type="match status" value="1"/>
</dbReference>
<dbReference type="SUPFAM" id="SSF51735">
    <property type="entry name" value="NAD(P)-binding Rossmann-fold domains"/>
    <property type="match status" value="1"/>
</dbReference>
<evidence type="ECO:0000259" key="4">
    <source>
        <dbReference type="Pfam" id="PF01370"/>
    </source>
</evidence>
<feature type="domain" description="NAD-dependent epimerase/dehydratase" evidence="4">
    <location>
        <begin position="88"/>
        <end position="270"/>
    </location>
</feature>
<keyword evidence="2 5" id="KW-0560">Oxidoreductase</keyword>
<dbReference type="CDD" id="cd08958">
    <property type="entry name" value="FR_SDR_e"/>
    <property type="match status" value="1"/>
</dbReference>
<dbReference type="PANTHER" id="PTHR10366:SF749">
    <property type="entry name" value="NAD DEPENDENT EPIMERASE_DEHYDRATASE FAMILY PROTEIN, EXPRESSED"/>
    <property type="match status" value="1"/>
</dbReference>
<accession>A0A5B7AMJ5</accession>
<dbReference type="InterPro" id="IPR001509">
    <property type="entry name" value="Epimerase_deHydtase"/>
</dbReference>
<evidence type="ECO:0000256" key="2">
    <source>
        <dbReference type="ARBA" id="ARBA00023002"/>
    </source>
</evidence>
<dbReference type="PANTHER" id="PTHR10366">
    <property type="entry name" value="NAD DEPENDENT EPIMERASE/DEHYDRATASE"/>
    <property type="match status" value="1"/>
</dbReference>
<organism evidence="5">
    <name type="scientific">Davidia involucrata</name>
    <name type="common">Dove tree</name>
    <dbReference type="NCBI Taxonomy" id="16924"/>
    <lineage>
        <taxon>Eukaryota</taxon>
        <taxon>Viridiplantae</taxon>
        <taxon>Streptophyta</taxon>
        <taxon>Embryophyta</taxon>
        <taxon>Tracheophyta</taxon>
        <taxon>Spermatophyta</taxon>
        <taxon>Magnoliopsida</taxon>
        <taxon>eudicotyledons</taxon>
        <taxon>Gunneridae</taxon>
        <taxon>Pentapetalae</taxon>
        <taxon>asterids</taxon>
        <taxon>Cornales</taxon>
        <taxon>Nyssaceae</taxon>
        <taxon>Davidia</taxon>
    </lineage>
</organism>
<keyword evidence="1" id="KW-0521">NADP</keyword>
<feature type="chain" id="PRO_5022689317" evidence="3">
    <location>
        <begin position="22"/>
        <end position="384"/>
    </location>
</feature>
<evidence type="ECO:0000313" key="5">
    <source>
        <dbReference type="EMBL" id="MPA57295.1"/>
    </source>
</evidence>
<dbReference type="Gene3D" id="3.40.50.720">
    <property type="entry name" value="NAD(P)-binding Rossmann-like Domain"/>
    <property type="match status" value="1"/>
</dbReference>
<reference evidence="5" key="1">
    <citation type="submission" date="2019-08" db="EMBL/GenBank/DDBJ databases">
        <title>Reference gene set and small RNA set construction with multiple tissues from Davidia involucrata Baill.</title>
        <authorList>
            <person name="Yang H."/>
            <person name="Zhou C."/>
            <person name="Li G."/>
            <person name="Wang J."/>
            <person name="Gao P."/>
            <person name="Wang M."/>
            <person name="Wang R."/>
            <person name="Zhao Y."/>
        </authorList>
    </citation>
    <scope>NUCLEOTIDE SEQUENCE</scope>
    <source>
        <tissue evidence="5">Mixed with DoveR01_LX</tissue>
    </source>
</reference>
<name>A0A5B7AMJ5_DAVIN</name>
<evidence type="ECO:0000256" key="1">
    <source>
        <dbReference type="ARBA" id="ARBA00022857"/>
    </source>
</evidence>
<dbReference type="EC" id="1.2.1.44" evidence="5"/>
<dbReference type="AlphaFoldDB" id="A0A5B7AMJ5"/>
<evidence type="ECO:0000256" key="3">
    <source>
        <dbReference type="SAM" id="SignalP"/>
    </source>
</evidence>
<keyword evidence="3" id="KW-0732">Signal</keyword>
<protein>
    <submittedName>
        <fullName evidence="5">Putative tetraketide alpha-pyrone reductase 1-like</fullName>
        <ecNumber evidence="5">1.2.1.44</ecNumber>
    </submittedName>
</protein>
<sequence>MHFHNQFTQLLLLWDCHIVLHKSLCERRKKIFECNVIRREIRLKIKAQFPSPRASSSKPLSLSLSLFNMAPAASFNHQSSSKTVCVMDASGRLGSTLVERLLQRGYTVHAAVQNHGELQSDKKGLCCDNKRLRVFNSDPLDYQSIMDALKGCCGLFYCFEPLSDHSAYDEYMAEVEVRAAHNVLEACAQTDTIEKVLFTSSVTAVIWKDHRNTLPSDVDEKNWSDATFCKKFKLWHALSKTLAEKTAWALAMDRGVNMVSINGGLLVGPDLTITNPYLKGAAEMYEDGVFVTVDLRFMVDAQICVYEDISSYGRYLCFNHVVNSNKEAFKLAHTLCPPSASSPPHNSLEDSRVYQQRISNKKLNKLMVDFDNGLQLDSSAVVQY</sequence>
<dbReference type="GO" id="GO:0016621">
    <property type="term" value="F:cinnamoyl-CoA reductase activity"/>
    <property type="evidence" value="ECO:0007669"/>
    <property type="project" value="UniProtKB-EC"/>
</dbReference>